<name>A0A4Y2KMF0_ARAVE</name>
<protein>
    <submittedName>
        <fullName evidence="2">Uncharacterized protein</fullName>
    </submittedName>
</protein>
<keyword evidence="3" id="KW-1185">Reference proteome</keyword>
<gene>
    <name evidence="2" type="ORF">AVEN_62509_1</name>
</gene>
<sequence>MSMDTMYKLPYSISSLEITGFSRRSRKNYDFGNLQRMPSSGLKSNLIHKSARRKTEEDHTRIIPPHHSHTENMNNRPPRQESGTVGPNSSPHYERHMRPPPFSVGTTHHRLMGPKSHTVIIVPTSRCDNQLTYPAAYHPRTGGAPRWES</sequence>
<comment type="caution">
    <text evidence="2">The sequence shown here is derived from an EMBL/GenBank/DDBJ whole genome shotgun (WGS) entry which is preliminary data.</text>
</comment>
<dbReference type="EMBL" id="BGPR01004713">
    <property type="protein sequence ID" value="GBN02583.1"/>
    <property type="molecule type" value="Genomic_DNA"/>
</dbReference>
<evidence type="ECO:0000313" key="2">
    <source>
        <dbReference type="EMBL" id="GBN02583.1"/>
    </source>
</evidence>
<evidence type="ECO:0000313" key="3">
    <source>
        <dbReference type="Proteomes" id="UP000499080"/>
    </source>
</evidence>
<accession>A0A4Y2KMF0</accession>
<reference evidence="2 3" key="1">
    <citation type="journal article" date="2019" name="Sci. Rep.">
        <title>Orb-weaving spider Araneus ventricosus genome elucidates the spidroin gene catalogue.</title>
        <authorList>
            <person name="Kono N."/>
            <person name="Nakamura H."/>
            <person name="Ohtoshi R."/>
            <person name="Moran D.A.P."/>
            <person name="Shinohara A."/>
            <person name="Yoshida Y."/>
            <person name="Fujiwara M."/>
            <person name="Mori M."/>
            <person name="Tomita M."/>
            <person name="Arakawa K."/>
        </authorList>
    </citation>
    <scope>NUCLEOTIDE SEQUENCE [LARGE SCALE GENOMIC DNA]</scope>
</reference>
<dbReference type="AlphaFoldDB" id="A0A4Y2KMF0"/>
<dbReference type="Proteomes" id="UP000499080">
    <property type="component" value="Unassembled WGS sequence"/>
</dbReference>
<feature type="compositionally biased region" description="Polar residues" evidence="1">
    <location>
        <begin position="71"/>
        <end position="91"/>
    </location>
</feature>
<proteinExistence type="predicted"/>
<feature type="region of interest" description="Disordered" evidence="1">
    <location>
        <begin position="32"/>
        <end position="110"/>
    </location>
</feature>
<organism evidence="2 3">
    <name type="scientific">Araneus ventricosus</name>
    <name type="common">Orbweaver spider</name>
    <name type="synonym">Epeira ventricosa</name>
    <dbReference type="NCBI Taxonomy" id="182803"/>
    <lineage>
        <taxon>Eukaryota</taxon>
        <taxon>Metazoa</taxon>
        <taxon>Ecdysozoa</taxon>
        <taxon>Arthropoda</taxon>
        <taxon>Chelicerata</taxon>
        <taxon>Arachnida</taxon>
        <taxon>Araneae</taxon>
        <taxon>Araneomorphae</taxon>
        <taxon>Entelegynae</taxon>
        <taxon>Araneoidea</taxon>
        <taxon>Araneidae</taxon>
        <taxon>Araneus</taxon>
    </lineage>
</organism>
<evidence type="ECO:0000256" key="1">
    <source>
        <dbReference type="SAM" id="MobiDB-lite"/>
    </source>
</evidence>